<evidence type="ECO:0008006" key="3">
    <source>
        <dbReference type="Google" id="ProtNLM"/>
    </source>
</evidence>
<dbReference type="InterPro" id="IPR022289">
    <property type="entry name" value="PRTRC_protein-C"/>
</dbReference>
<evidence type="ECO:0000313" key="1">
    <source>
        <dbReference type="EMBL" id="AQW28834.1"/>
    </source>
</evidence>
<name>A0A1U9VDS6_9RALS</name>
<organism evidence="1 2">
    <name type="scientific">blood disease bacterium A2-HR MARDI</name>
    <dbReference type="NCBI Taxonomy" id="1944648"/>
    <lineage>
        <taxon>Bacteria</taxon>
        <taxon>Pseudomonadati</taxon>
        <taxon>Pseudomonadota</taxon>
        <taxon>Betaproteobacteria</taxon>
        <taxon>Burkholderiales</taxon>
        <taxon>Burkholderiaceae</taxon>
        <taxon>Ralstonia</taxon>
        <taxon>Ralstonia solanacearum species complex</taxon>
    </lineage>
</organism>
<sequence>MQTTQLTREFRYNGVRLADPSPNFTLEQVRDFYANTYPEILNAEIDGPTIEGEQQVYSFRRAVGTKGNDLAALREKIANGTLCSAQRDNLIATSHLNQPAAKILRQTTQRYRSSHGRARNAALVPTSASLQVLA</sequence>
<gene>
    <name evidence="1" type="ORF">B0B51_01575</name>
</gene>
<dbReference type="NCBIfam" id="TIGR03738">
    <property type="entry name" value="PRTRC_C"/>
    <property type="match status" value="1"/>
</dbReference>
<reference evidence="1 2" key="1">
    <citation type="submission" date="2017-02" db="EMBL/GenBank/DDBJ databases">
        <title>Blood Disease Bacterium A2-HR MARDI.</title>
        <authorList>
            <person name="Badrun R."/>
            <person name="Abu Bakar N."/>
            <person name="Laboh R."/>
        </authorList>
    </citation>
    <scope>NUCLEOTIDE SEQUENCE [LARGE SCALE GENOMIC DNA]</scope>
    <source>
        <strain evidence="1 2">A2-HR MARDI</strain>
    </source>
</reference>
<dbReference type="Proteomes" id="UP000189628">
    <property type="component" value="Chromosome"/>
</dbReference>
<accession>A0A1U9VDS6</accession>
<dbReference type="AlphaFoldDB" id="A0A1U9VDS6"/>
<dbReference type="Pfam" id="PF14454">
    <property type="entry name" value="Prok_Ub"/>
    <property type="match status" value="1"/>
</dbReference>
<dbReference type="EMBL" id="CP019911">
    <property type="protein sequence ID" value="AQW28834.1"/>
    <property type="molecule type" value="Genomic_DNA"/>
</dbReference>
<dbReference type="RefSeq" id="WP_078221684.1">
    <property type="nucleotide sequence ID" value="NZ_CP019911.1"/>
</dbReference>
<protein>
    <recommendedName>
        <fullName evidence="3">PRTRC system protein C</fullName>
    </recommendedName>
</protein>
<proteinExistence type="predicted"/>
<dbReference type="InterPro" id="IPR032866">
    <property type="entry name" value="Prok_Ub"/>
</dbReference>
<evidence type="ECO:0000313" key="2">
    <source>
        <dbReference type="Proteomes" id="UP000189628"/>
    </source>
</evidence>